<organism evidence="2 3">
    <name type="scientific">Burkholderia mayonis</name>
    <dbReference type="NCBI Taxonomy" id="1385591"/>
    <lineage>
        <taxon>Bacteria</taxon>
        <taxon>Pseudomonadati</taxon>
        <taxon>Pseudomonadota</taxon>
        <taxon>Betaproteobacteria</taxon>
        <taxon>Burkholderiales</taxon>
        <taxon>Burkholderiaceae</taxon>
        <taxon>Burkholderia</taxon>
        <taxon>pseudomallei group</taxon>
    </lineage>
</organism>
<accession>A0A1B4FV29</accession>
<dbReference type="AlphaFoldDB" id="A0A1B4FV29"/>
<reference evidence="2 3" key="1">
    <citation type="submission" date="2015-12" db="EMBL/GenBank/DDBJ databases">
        <title>Diversity of Burkholderia near neighbor genomes.</title>
        <authorList>
            <person name="Sahl J."/>
            <person name="Wagner D."/>
            <person name="Keim P."/>
        </authorList>
    </citation>
    <scope>NUCLEOTIDE SEQUENCE [LARGE SCALE GENOMIC DNA]</scope>
    <source>
        <strain evidence="2 3">BDU8</strain>
    </source>
</reference>
<feature type="signal peptide" evidence="1">
    <location>
        <begin position="1"/>
        <end position="23"/>
    </location>
</feature>
<keyword evidence="1" id="KW-0732">Signal</keyword>
<dbReference type="Proteomes" id="UP000067711">
    <property type="component" value="Chromosome 2"/>
</dbReference>
<protein>
    <recommendedName>
        <fullName evidence="4">DUF2946 domain-containing protein</fullName>
    </recommendedName>
</protein>
<name>A0A1B4FV29_9BURK</name>
<feature type="chain" id="PRO_5015317263" description="DUF2946 domain-containing protein" evidence="1">
    <location>
        <begin position="24"/>
        <end position="132"/>
    </location>
</feature>
<evidence type="ECO:0000256" key="1">
    <source>
        <dbReference type="SAM" id="SignalP"/>
    </source>
</evidence>
<dbReference type="RefSeq" id="WP_066486621.1">
    <property type="nucleotide sequence ID" value="NZ_CP013388.1"/>
</dbReference>
<sequence length="132" mass="13550">MSYWRKLFVIVLLALSLPVQSLAAVSMNCEVAHVGDGAPARHPLQAGTESGHGVLDMTVAAADHRHPGQGDAHHAHPCATCVSCCVGAGLPAGSVSAAFFDAARIAPSFPQDAGAVSFLTDGIERPPRTSLV</sequence>
<proteinExistence type="predicted"/>
<dbReference type="EMBL" id="CP013388">
    <property type="protein sequence ID" value="AOJ07510.1"/>
    <property type="molecule type" value="Genomic_DNA"/>
</dbReference>
<evidence type="ECO:0008006" key="4">
    <source>
        <dbReference type="Google" id="ProtNLM"/>
    </source>
</evidence>
<evidence type="ECO:0000313" key="3">
    <source>
        <dbReference type="Proteomes" id="UP000067711"/>
    </source>
</evidence>
<evidence type="ECO:0000313" key="2">
    <source>
        <dbReference type="EMBL" id="AOJ07510.1"/>
    </source>
</evidence>
<gene>
    <name evidence="2" type="ORF">WS71_09450</name>
</gene>